<dbReference type="Proteomes" id="UP000248057">
    <property type="component" value="Unassembled WGS sequence"/>
</dbReference>
<dbReference type="PANTHER" id="PTHR21600:SF87">
    <property type="entry name" value="RNA PSEUDOURIDYLATE SYNTHASE DOMAIN-CONTAINING PROTEIN 1"/>
    <property type="match status" value="1"/>
</dbReference>
<evidence type="ECO:0000259" key="5">
    <source>
        <dbReference type="Pfam" id="PF00849"/>
    </source>
</evidence>
<accession>A0A2V3Y574</accession>
<dbReference type="CDD" id="cd02869">
    <property type="entry name" value="PseudoU_synth_RluA_like"/>
    <property type="match status" value="1"/>
</dbReference>
<dbReference type="Gene3D" id="3.30.2350.10">
    <property type="entry name" value="Pseudouridine synthase"/>
    <property type="match status" value="1"/>
</dbReference>
<dbReference type="SUPFAM" id="SSF55120">
    <property type="entry name" value="Pseudouridine synthase"/>
    <property type="match status" value="1"/>
</dbReference>
<comment type="similarity">
    <text evidence="2">Belongs to the pseudouridine synthase RluA family.</text>
</comment>
<proteinExistence type="inferred from homology"/>
<dbReference type="GO" id="GO:0140098">
    <property type="term" value="F:catalytic activity, acting on RNA"/>
    <property type="evidence" value="ECO:0007669"/>
    <property type="project" value="UniProtKB-ARBA"/>
</dbReference>
<dbReference type="InterPro" id="IPR020103">
    <property type="entry name" value="PsdUridine_synth_cat_dom_sf"/>
</dbReference>
<dbReference type="InterPro" id="IPR006145">
    <property type="entry name" value="PsdUridine_synth_RsuA/RluA"/>
</dbReference>
<dbReference type="AlphaFoldDB" id="A0A2V3Y574"/>
<evidence type="ECO:0000256" key="3">
    <source>
        <dbReference type="ARBA" id="ARBA00031870"/>
    </source>
</evidence>
<dbReference type="Pfam" id="PF00849">
    <property type="entry name" value="PseudoU_synth_2"/>
    <property type="match status" value="1"/>
</dbReference>
<comment type="catalytic activity">
    <reaction evidence="1">
        <text>a uridine in RNA = a pseudouridine in RNA</text>
        <dbReference type="Rhea" id="RHEA:48348"/>
        <dbReference type="Rhea" id="RHEA-COMP:12068"/>
        <dbReference type="Rhea" id="RHEA-COMP:12069"/>
        <dbReference type="ChEBI" id="CHEBI:65314"/>
        <dbReference type="ChEBI" id="CHEBI:65315"/>
    </reaction>
</comment>
<organism evidence="6 7">
    <name type="scientific">Hungatella effluvii</name>
    <dbReference type="NCBI Taxonomy" id="1096246"/>
    <lineage>
        <taxon>Bacteria</taxon>
        <taxon>Bacillati</taxon>
        <taxon>Bacillota</taxon>
        <taxon>Clostridia</taxon>
        <taxon>Lachnospirales</taxon>
        <taxon>Lachnospiraceae</taxon>
        <taxon>Hungatella</taxon>
    </lineage>
</organism>
<comment type="caution">
    <text evidence="6">The sequence shown here is derived from an EMBL/GenBank/DDBJ whole genome shotgun (WGS) entry which is preliminary data.</text>
</comment>
<gene>
    <name evidence="6" type="ORF">DFR60_105122</name>
</gene>
<dbReference type="GO" id="GO:0000455">
    <property type="term" value="P:enzyme-directed rRNA pseudouridine synthesis"/>
    <property type="evidence" value="ECO:0007669"/>
    <property type="project" value="TreeGrafter"/>
</dbReference>
<dbReference type="EMBL" id="QJKD01000005">
    <property type="protein sequence ID" value="PXX53633.1"/>
    <property type="molecule type" value="Genomic_DNA"/>
</dbReference>
<reference evidence="6 7" key="1">
    <citation type="submission" date="2018-05" db="EMBL/GenBank/DDBJ databases">
        <title>Genomic Encyclopedia of Type Strains, Phase IV (KMG-IV): sequencing the most valuable type-strain genomes for metagenomic binning, comparative biology and taxonomic classification.</title>
        <authorList>
            <person name="Goeker M."/>
        </authorList>
    </citation>
    <scope>NUCLEOTIDE SEQUENCE [LARGE SCALE GENOMIC DNA]</scope>
    <source>
        <strain evidence="6 7">DSM 24995</strain>
    </source>
</reference>
<feature type="domain" description="Pseudouridine synthase RsuA/RluA-like" evidence="5">
    <location>
        <begin position="10"/>
        <end position="168"/>
    </location>
</feature>
<dbReference type="InterPro" id="IPR050188">
    <property type="entry name" value="RluA_PseudoU_synthase"/>
</dbReference>
<keyword evidence="7" id="KW-1185">Reference proteome</keyword>
<protein>
    <recommendedName>
        <fullName evidence="3">RNA pseudouridylate synthase</fullName>
    </recommendedName>
    <alternativeName>
        <fullName evidence="4">RNA-uridine isomerase</fullName>
    </alternativeName>
</protein>
<dbReference type="GO" id="GO:0003723">
    <property type="term" value="F:RNA binding"/>
    <property type="evidence" value="ECO:0007669"/>
    <property type="project" value="InterPro"/>
</dbReference>
<evidence type="ECO:0000256" key="2">
    <source>
        <dbReference type="ARBA" id="ARBA00010876"/>
    </source>
</evidence>
<dbReference type="GO" id="GO:0009982">
    <property type="term" value="F:pseudouridine synthase activity"/>
    <property type="evidence" value="ECO:0007669"/>
    <property type="project" value="InterPro"/>
</dbReference>
<sequence length="235" mass="26113">MNILYEDDQIIVVEKPVGIESQSNRTFEPDMVSEVKKHINSLSPKKGEPYVGVIHRLDKPVGGILVFGKTKEAAGALSKQVSGHQMEKTYLAVICGKPVDNFGTYVDYLWKDGKNNISKIVDKGITDAKRAELSYRVLEELEGEEGPLCLVEIDLKTGRHHQIRVQFSGHGTPLLGDLKYNPAGPKVAGQRNVALCAWKLAFTHPGNKKKMEFTVKPQGTVFNKFGTVSEYQSMR</sequence>
<evidence type="ECO:0000313" key="7">
    <source>
        <dbReference type="Proteomes" id="UP000248057"/>
    </source>
</evidence>
<evidence type="ECO:0000313" key="6">
    <source>
        <dbReference type="EMBL" id="PXX53633.1"/>
    </source>
</evidence>
<dbReference type="GeneID" id="86061516"/>
<evidence type="ECO:0000256" key="4">
    <source>
        <dbReference type="ARBA" id="ARBA00033164"/>
    </source>
</evidence>
<evidence type="ECO:0000256" key="1">
    <source>
        <dbReference type="ARBA" id="ARBA00000073"/>
    </source>
</evidence>
<name>A0A2V3Y574_9FIRM</name>
<dbReference type="PANTHER" id="PTHR21600">
    <property type="entry name" value="MITOCHONDRIAL RNA PSEUDOURIDINE SYNTHASE"/>
    <property type="match status" value="1"/>
</dbReference>
<dbReference type="RefSeq" id="WP_110322969.1">
    <property type="nucleotide sequence ID" value="NZ_QJKD01000005.1"/>
</dbReference>